<feature type="compositionally biased region" description="Low complexity" evidence="1">
    <location>
        <begin position="58"/>
        <end position="73"/>
    </location>
</feature>
<feature type="region of interest" description="Disordered" evidence="1">
    <location>
        <begin position="47"/>
        <end position="73"/>
    </location>
</feature>
<dbReference type="Proteomes" id="UP000377595">
    <property type="component" value="Unassembled WGS sequence"/>
</dbReference>
<protein>
    <submittedName>
        <fullName evidence="2">Uncharacterized protein</fullName>
    </submittedName>
</protein>
<evidence type="ECO:0000313" key="2">
    <source>
        <dbReference type="EMBL" id="GES18195.1"/>
    </source>
</evidence>
<organism evidence="2 3">
    <name type="scientific">Acrocarpospora pleiomorpha</name>
    <dbReference type="NCBI Taxonomy" id="90975"/>
    <lineage>
        <taxon>Bacteria</taxon>
        <taxon>Bacillati</taxon>
        <taxon>Actinomycetota</taxon>
        <taxon>Actinomycetes</taxon>
        <taxon>Streptosporangiales</taxon>
        <taxon>Streptosporangiaceae</taxon>
        <taxon>Acrocarpospora</taxon>
    </lineage>
</organism>
<comment type="caution">
    <text evidence="2">The sequence shown here is derived from an EMBL/GenBank/DDBJ whole genome shotgun (WGS) entry which is preliminary data.</text>
</comment>
<dbReference type="EMBL" id="BLAF01000006">
    <property type="protein sequence ID" value="GES18195.1"/>
    <property type="molecule type" value="Genomic_DNA"/>
</dbReference>
<reference evidence="2 3" key="1">
    <citation type="submission" date="2019-10" db="EMBL/GenBank/DDBJ databases">
        <title>Whole genome shotgun sequence of Acrocarpospora pleiomorpha NBRC 16267.</title>
        <authorList>
            <person name="Ichikawa N."/>
            <person name="Kimura A."/>
            <person name="Kitahashi Y."/>
            <person name="Komaki H."/>
            <person name="Oguchi A."/>
        </authorList>
    </citation>
    <scope>NUCLEOTIDE SEQUENCE [LARGE SCALE GENOMIC DNA]</scope>
    <source>
        <strain evidence="2 3">NBRC 16267</strain>
    </source>
</reference>
<sequence length="73" mass="7950">MRVRDDATAAREQLAAAHADQVAALRERITAADQAATDLRQRAERAEVLAESERAERLALAQPAEEAEPPQSD</sequence>
<gene>
    <name evidence="2" type="ORF">Aple_010900</name>
</gene>
<evidence type="ECO:0000313" key="3">
    <source>
        <dbReference type="Proteomes" id="UP000377595"/>
    </source>
</evidence>
<accession>A0A5M3X8Z9</accession>
<proteinExistence type="predicted"/>
<feature type="compositionally biased region" description="Basic and acidic residues" evidence="1">
    <location>
        <begin position="47"/>
        <end position="57"/>
    </location>
</feature>
<name>A0A5M3X8Z9_9ACTN</name>
<keyword evidence="3" id="KW-1185">Reference proteome</keyword>
<dbReference type="AlphaFoldDB" id="A0A5M3X8Z9"/>
<evidence type="ECO:0000256" key="1">
    <source>
        <dbReference type="SAM" id="MobiDB-lite"/>
    </source>
</evidence>